<dbReference type="GO" id="GO:0005524">
    <property type="term" value="F:ATP binding"/>
    <property type="evidence" value="ECO:0007669"/>
    <property type="project" value="UniProtKB-KW"/>
</dbReference>
<sequence length="357" mass="39861">MEQAILNLQHLTKSFDGKKILDDLSIDIGRNEFVTLLGPSGCGKTTTLRIIGGFATPDEGKVIFEGKDITNLSPDKRHINTVFQKYSLFSHMSVGENIAFGLKLKKKSKSYIQDKIRYALKLVDLEGFEDRHPMSLSGGQQQRIAIARAIVNEPEVLLLDEPLGALDLKLRQDMQQELIKIKNELGITFIFVTHDQEEALTMSDRIIVMNQGLIQQVGTPVDIYNEPQNAFVADFIGESNIIDGVMPKDCLVEILGCPFPCVDTGFAPNENVDVVIRPEDMEFLEKGKGMMDGVVTSILFKGVHYEMKVQANGYEWLAHSTIAYHPGTEIGLYVKPENIQIMHKPVSAAQEVIKKNE</sequence>
<dbReference type="SUPFAM" id="SSF52540">
    <property type="entry name" value="P-loop containing nucleoside triphosphate hydrolases"/>
    <property type="match status" value="1"/>
</dbReference>
<evidence type="ECO:0000256" key="3">
    <source>
        <dbReference type="ARBA" id="ARBA00022840"/>
    </source>
</evidence>
<evidence type="ECO:0000313" key="7">
    <source>
        <dbReference type="Proteomes" id="UP000095492"/>
    </source>
</evidence>
<keyword evidence="6" id="KW-0378">Hydrolase</keyword>
<dbReference type="EMBL" id="CYYA01000013">
    <property type="protein sequence ID" value="CUN12245.1"/>
    <property type="molecule type" value="Genomic_DNA"/>
</dbReference>
<dbReference type="PANTHER" id="PTHR42781:SF4">
    <property type="entry name" value="SPERMIDINE_PUTRESCINE IMPORT ATP-BINDING PROTEIN POTA"/>
    <property type="match status" value="1"/>
</dbReference>
<evidence type="ECO:0000259" key="5">
    <source>
        <dbReference type="PROSITE" id="PS50893"/>
    </source>
</evidence>
<dbReference type="AlphaFoldDB" id="A0A173UDM3"/>
<protein>
    <submittedName>
        <fullName evidence="6">Spermidine/putrescine import ATP-binding protein PotA</fullName>
        <ecNumber evidence="6">3.6.3.31</ecNumber>
    </submittedName>
</protein>
<dbReference type="PROSITE" id="PS50893">
    <property type="entry name" value="ABC_TRANSPORTER_2"/>
    <property type="match status" value="1"/>
</dbReference>
<dbReference type="GO" id="GO:0016887">
    <property type="term" value="F:ATP hydrolysis activity"/>
    <property type="evidence" value="ECO:0007669"/>
    <property type="project" value="InterPro"/>
</dbReference>
<dbReference type="InterPro" id="IPR027417">
    <property type="entry name" value="P-loop_NTPase"/>
</dbReference>
<dbReference type="OrthoDB" id="9802264at2"/>
<dbReference type="SMART" id="SM00382">
    <property type="entry name" value="AAA"/>
    <property type="match status" value="1"/>
</dbReference>
<keyword evidence="3 6" id="KW-0067">ATP-binding</keyword>
<dbReference type="InterPro" id="IPR017871">
    <property type="entry name" value="ABC_transporter-like_CS"/>
</dbReference>
<feature type="domain" description="ABC transporter" evidence="5">
    <location>
        <begin position="6"/>
        <end position="236"/>
    </location>
</feature>
<dbReference type="GO" id="GO:0022857">
    <property type="term" value="F:transmembrane transporter activity"/>
    <property type="evidence" value="ECO:0007669"/>
    <property type="project" value="InterPro"/>
</dbReference>
<dbReference type="GeneID" id="42787397"/>
<dbReference type="Pfam" id="PF00005">
    <property type="entry name" value="ABC_tran"/>
    <property type="match status" value="1"/>
</dbReference>
<dbReference type="PANTHER" id="PTHR42781">
    <property type="entry name" value="SPERMIDINE/PUTRESCINE IMPORT ATP-BINDING PROTEIN POTA"/>
    <property type="match status" value="1"/>
</dbReference>
<evidence type="ECO:0000256" key="4">
    <source>
        <dbReference type="ARBA" id="ARBA00022967"/>
    </source>
</evidence>
<evidence type="ECO:0000313" key="6">
    <source>
        <dbReference type="EMBL" id="CUN12245.1"/>
    </source>
</evidence>
<dbReference type="EC" id="3.6.3.31" evidence="6"/>
<dbReference type="Gene3D" id="3.40.50.300">
    <property type="entry name" value="P-loop containing nucleotide triphosphate hydrolases"/>
    <property type="match status" value="1"/>
</dbReference>
<keyword evidence="1" id="KW-0813">Transport</keyword>
<dbReference type="Gene3D" id="2.40.50.100">
    <property type="match status" value="1"/>
</dbReference>
<dbReference type="FunFam" id="3.40.50.300:FF:000133">
    <property type="entry name" value="Spermidine/putrescine import ATP-binding protein PotA"/>
    <property type="match status" value="1"/>
</dbReference>
<dbReference type="InterPro" id="IPR003593">
    <property type="entry name" value="AAA+_ATPase"/>
</dbReference>
<dbReference type="InterPro" id="IPR008995">
    <property type="entry name" value="Mo/tungstate-bd_C_term_dom"/>
</dbReference>
<proteinExistence type="predicted"/>
<dbReference type="GO" id="GO:0043190">
    <property type="term" value="C:ATP-binding cassette (ABC) transporter complex"/>
    <property type="evidence" value="ECO:0007669"/>
    <property type="project" value="InterPro"/>
</dbReference>
<dbReference type="PROSITE" id="PS00211">
    <property type="entry name" value="ABC_TRANSPORTER_1"/>
    <property type="match status" value="1"/>
</dbReference>
<dbReference type="SUPFAM" id="SSF50331">
    <property type="entry name" value="MOP-like"/>
    <property type="match status" value="1"/>
</dbReference>
<dbReference type="InterPro" id="IPR050093">
    <property type="entry name" value="ABC_SmlMolc_Importer"/>
</dbReference>
<dbReference type="RefSeq" id="WP_021740032.1">
    <property type="nucleotide sequence ID" value="NZ_CABKSU010000092.1"/>
</dbReference>
<organism evidence="6 7">
    <name type="scientific">Eubacterium ramulus</name>
    <dbReference type="NCBI Taxonomy" id="39490"/>
    <lineage>
        <taxon>Bacteria</taxon>
        <taxon>Bacillati</taxon>
        <taxon>Bacillota</taxon>
        <taxon>Clostridia</taxon>
        <taxon>Eubacteriales</taxon>
        <taxon>Eubacteriaceae</taxon>
        <taxon>Eubacterium</taxon>
    </lineage>
</organism>
<reference evidence="6 7" key="1">
    <citation type="submission" date="2015-09" db="EMBL/GenBank/DDBJ databases">
        <authorList>
            <consortium name="Pathogen Informatics"/>
        </authorList>
    </citation>
    <scope>NUCLEOTIDE SEQUENCE [LARGE SCALE GENOMIC DNA]</scope>
    <source>
        <strain evidence="6 7">2789STDY5608891</strain>
    </source>
</reference>
<dbReference type="InterPro" id="IPR003439">
    <property type="entry name" value="ABC_transporter-like_ATP-bd"/>
</dbReference>
<gene>
    <name evidence="6" type="primary">potA_1</name>
    <name evidence="6" type="ORF">ERS852448_01962</name>
</gene>
<accession>A0A173UDM3</accession>
<dbReference type="InterPro" id="IPR013611">
    <property type="entry name" value="Transp-assoc_OB_typ2"/>
</dbReference>
<keyword evidence="4" id="KW-1278">Translocase</keyword>
<evidence type="ECO:0000256" key="2">
    <source>
        <dbReference type="ARBA" id="ARBA00022741"/>
    </source>
</evidence>
<dbReference type="Pfam" id="PF08402">
    <property type="entry name" value="TOBE_2"/>
    <property type="match status" value="1"/>
</dbReference>
<dbReference type="Proteomes" id="UP000095492">
    <property type="component" value="Unassembled WGS sequence"/>
</dbReference>
<dbReference type="STRING" id="39490.ERS852448_01962"/>
<name>A0A173UDM3_EUBRA</name>
<keyword evidence="2" id="KW-0547">Nucleotide-binding</keyword>
<evidence type="ECO:0000256" key="1">
    <source>
        <dbReference type="ARBA" id="ARBA00022448"/>
    </source>
</evidence>